<reference evidence="2 3" key="3">
    <citation type="journal article" date="2010" name="BMC Genomics">
        <title>Transcriptome sequencing and comparative analysis of cucumber flowers with different sex types.</title>
        <authorList>
            <person name="Guo S."/>
            <person name="Zheng Y."/>
            <person name="Joung J.G."/>
            <person name="Liu S."/>
            <person name="Zhang Z."/>
            <person name="Crasta O.R."/>
            <person name="Sobral B.W."/>
            <person name="Xu Y."/>
            <person name="Huang S."/>
            <person name="Fei Z."/>
        </authorList>
    </citation>
    <scope>NUCLEOTIDE SEQUENCE [LARGE SCALE GENOMIC DNA]</scope>
    <source>
        <strain evidence="3">cv. 9930</strain>
    </source>
</reference>
<dbReference type="PANTHER" id="PTHR47186:SF13">
    <property type="entry name" value="DISEASE RESISTANCE PROTEIN RGA3"/>
    <property type="match status" value="1"/>
</dbReference>
<dbReference type="AlphaFoldDB" id="A0A0A0KTX9"/>
<reference evidence="2 3" key="2">
    <citation type="journal article" date="2009" name="PLoS ONE">
        <title>An integrated genetic and cytogenetic map of the cucumber genome.</title>
        <authorList>
            <person name="Ren Y."/>
            <person name="Zhang Z."/>
            <person name="Liu J."/>
            <person name="Staub J.E."/>
            <person name="Han Y."/>
            <person name="Cheng Z."/>
            <person name="Li X."/>
            <person name="Lu J."/>
            <person name="Miao H."/>
            <person name="Kang H."/>
            <person name="Xie B."/>
            <person name="Gu X."/>
            <person name="Wang X."/>
            <person name="Du Y."/>
            <person name="Jin W."/>
            <person name="Huang S."/>
        </authorList>
    </citation>
    <scope>NUCLEOTIDE SEQUENCE [LARGE SCALE GENOMIC DNA]</scope>
    <source>
        <strain evidence="3">cv. 9930</strain>
    </source>
</reference>
<protein>
    <recommendedName>
        <fullName evidence="1">R13L1/DRL21-like LRR repeat region domain-containing protein</fullName>
    </recommendedName>
</protein>
<dbReference type="Gene3D" id="3.80.10.10">
    <property type="entry name" value="Ribonuclease Inhibitor"/>
    <property type="match status" value="1"/>
</dbReference>
<reference evidence="2 3" key="1">
    <citation type="journal article" date="2009" name="Nat. Genet.">
        <title>The genome of the cucumber, Cucumis sativus L.</title>
        <authorList>
            <person name="Huang S."/>
            <person name="Li R."/>
            <person name="Zhang Z."/>
            <person name="Li L."/>
            <person name="Gu X."/>
            <person name="Fan W."/>
            <person name="Lucas W.J."/>
            <person name="Wang X."/>
            <person name="Xie B."/>
            <person name="Ni P."/>
            <person name="Ren Y."/>
            <person name="Zhu H."/>
            <person name="Li J."/>
            <person name="Lin K."/>
            <person name="Jin W."/>
            <person name="Fei Z."/>
            <person name="Li G."/>
            <person name="Staub J."/>
            <person name="Kilian A."/>
            <person name="van der Vossen E.A."/>
            <person name="Wu Y."/>
            <person name="Guo J."/>
            <person name="He J."/>
            <person name="Jia Z."/>
            <person name="Ren Y."/>
            <person name="Tian G."/>
            <person name="Lu Y."/>
            <person name="Ruan J."/>
            <person name="Qian W."/>
            <person name="Wang M."/>
            <person name="Huang Q."/>
            <person name="Li B."/>
            <person name="Xuan Z."/>
            <person name="Cao J."/>
            <person name="Asan"/>
            <person name="Wu Z."/>
            <person name="Zhang J."/>
            <person name="Cai Q."/>
            <person name="Bai Y."/>
            <person name="Zhao B."/>
            <person name="Han Y."/>
            <person name="Li Y."/>
            <person name="Li X."/>
            <person name="Wang S."/>
            <person name="Shi Q."/>
            <person name="Liu S."/>
            <person name="Cho W.K."/>
            <person name="Kim J.Y."/>
            <person name="Xu Y."/>
            <person name="Heller-Uszynska K."/>
            <person name="Miao H."/>
            <person name="Cheng Z."/>
            <person name="Zhang S."/>
            <person name="Wu J."/>
            <person name="Yang Y."/>
            <person name="Kang H."/>
            <person name="Li M."/>
            <person name="Liang H."/>
            <person name="Ren X."/>
            <person name="Shi Z."/>
            <person name="Wen M."/>
            <person name="Jian M."/>
            <person name="Yang H."/>
            <person name="Zhang G."/>
            <person name="Yang Z."/>
            <person name="Chen R."/>
            <person name="Liu S."/>
            <person name="Li J."/>
            <person name="Ma L."/>
            <person name="Liu H."/>
            <person name="Zhou Y."/>
            <person name="Zhao J."/>
            <person name="Fang X."/>
            <person name="Li G."/>
            <person name="Fang L."/>
            <person name="Li Y."/>
            <person name="Liu D."/>
            <person name="Zheng H."/>
            <person name="Zhang Y."/>
            <person name="Qin N."/>
            <person name="Li Z."/>
            <person name="Yang G."/>
            <person name="Yang S."/>
            <person name="Bolund L."/>
            <person name="Kristiansen K."/>
            <person name="Zheng H."/>
            <person name="Li S."/>
            <person name="Zhang X."/>
            <person name="Yang H."/>
            <person name="Wang J."/>
            <person name="Sun R."/>
            <person name="Zhang B."/>
            <person name="Jiang S."/>
            <person name="Wang J."/>
            <person name="Du Y."/>
            <person name="Li S."/>
        </authorList>
    </citation>
    <scope>NUCLEOTIDE SEQUENCE [LARGE SCALE GENOMIC DNA]</scope>
    <source>
        <strain evidence="3">cv. 9930</strain>
    </source>
</reference>
<dbReference type="InterPro" id="IPR032675">
    <property type="entry name" value="LRR_dom_sf"/>
</dbReference>
<dbReference type="Gramene" id="KGN51181">
    <property type="protein sequence ID" value="KGN51181"/>
    <property type="gene ID" value="Csa_5G484620"/>
</dbReference>
<dbReference type="OMA" id="RELQFCS"/>
<dbReference type="EMBL" id="CM002926">
    <property type="protein sequence ID" value="KGN51181.1"/>
    <property type="molecule type" value="Genomic_DNA"/>
</dbReference>
<gene>
    <name evidence="2" type="ORF">Csa_5G484620</name>
</gene>
<dbReference type="PANTHER" id="PTHR47186">
    <property type="entry name" value="LEUCINE-RICH REPEAT-CONTAINING PROTEIN 57"/>
    <property type="match status" value="1"/>
</dbReference>
<keyword evidence="3" id="KW-1185">Reference proteome</keyword>
<dbReference type="Proteomes" id="UP000029981">
    <property type="component" value="Chromosome 5"/>
</dbReference>
<evidence type="ECO:0000313" key="3">
    <source>
        <dbReference type="Proteomes" id="UP000029981"/>
    </source>
</evidence>
<organism evidence="2 3">
    <name type="scientific">Cucumis sativus</name>
    <name type="common">Cucumber</name>
    <dbReference type="NCBI Taxonomy" id="3659"/>
    <lineage>
        <taxon>Eukaryota</taxon>
        <taxon>Viridiplantae</taxon>
        <taxon>Streptophyta</taxon>
        <taxon>Embryophyta</taxon>
        <taxon>Tracheophyta</taxon>
        <taxon>Spermatophyta</taxon>
        <taxon>Magnoliopsida</taxon>
        <taxon>eudicotyledons</taxon>
        <taxon>Gunneridae</taxon>
        <taxon>Pentapetalae</taxon>
        <taxon>rosids</taxon>
        <taxon>fabids</taxon>
        <taxon>Cucurbitales</taxon>
        <taxon>Cucurbitaceae</taxon>
        <taxon>Benincaseae</taxon>
        <taxon>Cucumis</taxon>
    </lineage>
</organism>
<sequence length="153" mass="17644">MPKGLGGMSDLQIMNLFVLGKDKGGDLSELNGLKSLRGSLCIRELQFCSITDLKYVKYFDEKSRVQELELHWDTYKYKRFKIDDASDEVILECLKPHPNVRKMIIKGYRGMKLCDWLSSNFLSGLVSIEVYIVKNCSISLKLLNFHISRIFVL</sequence>
<proteinExistence type="predicted"/>
<dbReference type="STRING" id="3659.A0A0A0KTX9"/>
<accession>A0A0A0KTX9</accession>
<dbReference type="InterPro" id="IPR056789">
    <property type="entry name" value="LRR_R13L1-DRL21"/>
</dbReference>
<name>A0A0A0KTX9_CUCSA</name>
<reference evidence="2 3" key="4">
    <citation type="journal article" date="2011" name="BMC Genomics">
        <title>RNA-Seq improves annotation of protein-coding genes in the cucumber genome.</title>
        <authorList>
            <person name="Li Z."/>
            <person name="Zhang Z."/>
            <person name="Yan P."/>
            <person name="Huang S."/>
            <person name="Fei Z."/>
            <person name="Lin K."/>
        </authorList>
    </citation>
    <scope>NUCLEOTIDE SEQUENCE [LARGE SCALE GENOMIC DNA]</scope>
    <source>
        <strain evidence="3">cv. 9930</strain>
    </source>
</reference>
<evidence type="ECO:0000313" key="2">
    <source>
        <dbReference type="EMBL" id="KGN51181.1"/>
    </source>
</evidence>
<evidence type="ECO:0000259" key="1">
    <source>
        <dbReference type="Pfam" id="PF25019"/>
    </source>
</evidence>
<dbReference type="Pfam" id="PF25019">
    <property type="entry name" value="LRR_R13L1-DRL21"/>
    <property type="match status" value="1"/>
</dbReference>
<feature type="domain" description="R13L1/DRL21-like LRR repeat region" evidence="1">
    <location>
        <begin position="27"/>
        <end position="139"/>
    </location>
</feature>